<reference evidence="2 3" key="1">
    <citation type="submission" date="2023-07" db="EMBL/GenBank/DDBJ databases">
        <title>Sequencing the genomes of 1000 actinobacteria strains.</title>
        <authorList>
            <person name="Klenk H.-P."/>
        </authorList>
    </citation>
    <scope>NUCLEOTIDE SEQUENCE [LARGE SCALE GENOMIC DNA]</scope>
    <source>
        <strain evidence="2 3">DSM 46740</strain>
    </source>
</reference>
<comment type="caution">
    <text evidence="2">The sequence shown here is derived from an EMBL/GenBank/DDBJ whole genome shotgun (WGS) entry which is preliminary data.</text>
</comment>
<keyword evidence="1" id="KW-1133">Transmembrane helix</keyword>
<evidence type="ECO:0000313" key="3">
    <source>
        <dbReference type="Proteomes" id="UP001225356"/>
    </source>
</evidence>
<sequence>MKRNTAVRAMHDVGLAIWCGGSLMGAVGLNGAASAVSDKYERIRVASVGWNRWTPVNLAGIAMHLVGSAGLLMANKGRVAHQQGVGANTALKATLTGAALAATAYSKVLGAKIDKAGEVPVEDGVKPDEDTPHDIAMAQRQLSVLQWVIPGITGTLVVLTSLHGEQQRPAEVFWGVMKKAFLKRASA</sequence>
<evidence type="ECO:0008006" key="4">
    <source>
        <dbReference type="Google" id="ProtNLM"/>
    </source>
</evidence>
<keyword evidence="3" id="KW-1185">Reference proteome</keyword>
<evidence type="ECO:0000256" key="1">
    <source>
        <dbReference type="SAM" id="Phobius"/>
    </source>
</evidence>
<protein>
    <recommendedName>
        <fullName evidence="4">DUF2231 domain-containing protein</fullName>
    </recommendedName>
</protein>
<gene>
    <name evidence="2" type="ORF">J2853_008911</name>
</gene>
<proteinExistence type="predicted"/>
<name>A0ABT9QSH1_9ACTN</name>
<dbReference type="EMBL" id="JAUSQU010000001">
    <property type="protein sequence ID" value="MDP9849700.1"/>
    <property type="molecule type" value="Genomic_DNA"/>
</dbReference>
<keyword evidence="1" id="KW-0472">Membrane</keyword>
<feature type="transmembrane region" description="Helical" evidence="1">
    <location>
        <begin position="53"/>
        <end position="74"/>
    </location>
</feature>
<dbReference type="RefSeq" id="WP_307567686.1">
    <property type="nucleotide sequence ID" value="NZ_JAUSQU010000001.1"/>
</dbReference>
<feature type="transmembrane region" description="Helical" evidence="1">
    <location>
        <begin position="12"/>
        <end position="33"/>
    </location>
</feature>
<keyword evidence="1" id="KW-0812">Transmembrane</keyword>
<evidence type="ECO:0000313" key="2">
    <source>
        <dbReference type="EMBL" id="MDP9849700.1"/>
    </source>
</evidence>
<accession>A0ABT9QSH1</accession>
<dbReference type="Proteomes" id="UP001225356">
    <property type="component" value="Unassembled WGS sequence"/>
</dbReference>
<organism evidence="2 3">
    <name type="scientific">Streptosporangium lutulentum</name>
    <dbReference type="NCBI Taxonomy" id="1461250"/>
    <lineage>
        <taxon>Bacteria</taxon>
        <taxon>Bacillati</taxon>
        <taxon>Actinomycetota</taxon>
        <taxon>Actinomycetes</taxon>
        <taxon>Streptosporangiales</taxon>
        <taxon>Streptosporangiaceae</taxon>
        <taxon>Streptosporangium</taxon>
    </lineage>
</organism>